<dbReference type="InterPro" id="IPR002893">
    <property type="entry name" value="Znf_MYND"/>
</dbReference>
<feature type="domain" description="MYND-type" evidence="5">
    <location>
        <begin position="265"/>
        <end position="312"/>
    </location>
</feature>
<dbReference type="Proteomes" id="UP001362999">
    <property type="component" value="Unassembled WGS sequence"/>
</dbReference>
<dbReference type="Pfam" id="PF01753">
    <property type="entry name" value="zf-MYND"/>
    <property type="match status" value="1"/>
</dbReference>
<dbReference type="Gene3D" id="6.10.140.2220">
    <property type="match status" value="1"/>
</dbReference>
<gene>
    <name evidence="6" type="ORF">R3P38DRAFT_2748037</name>
</gene>
<proteinExistence type="predicted"/>
<dbReference type="GO" id="GO:0008270">
    <property type="term" value="F:zinc ion binding"/>
    <property type="evidence" value="ECO:0007669"/>
    <property type="project" value="UniProtKB-KW"/>
</dbReference>
<dbReference type="PROSITE" id="PS50865">
    <property type="entry name" value="ZF_MYND_2"/>
    <property type="match status" value="1"/>
</dbReference>
<evidence type="ECO:0000256" key="4">
    <source>
        <dbReference type="PROSITE-ProRule" id="PRU00134"/>
    </source>
</evidence>
<evidence type="ECO:0000259" key="5">
    <source>
        <dbReference type="PROSITE" id="PS50865"/>
    </source>
</evidence>
<dbReference type="EMBL" id="JAWWNJ010000167">
    <property type="protein sequence ID" value="KAK6977504.1"/>
    <property type="molecule type" value="Genomic_DNA"/>
</dbReference>
<accession>A0AAV9ZBH4</accession>
<evidence type="ECO:0000256" key="2">
    <source>
        <dbReference type="ARBA" id="ARBA00022771"/>
    </source>
</evidence>
<keyword evidence="1" id="KW-0479">Metal-binding</keyword>
<evidence type="ECO:0000313" key="6">
    <source>
        <dbReference type="EMBL" id="KAK6977504.1"/>
    </source>
</evidence>
<dbReference type="AlphaFoldDB" id="A0AAV9ZBH4"/>
<reference evidence="6 7" key="1">
    <citation type="journal article" date="2024" name="J Genomics">
        <title>Draft genome sequencing and assembly of Favolaschia claudopus CIRM-BRFM 2984 isolated from oak limbs.</title>
        <authorList>
            <person name="Navarro D."/>
            <person name="Drula E."/>
            <person name="Chaduli D."/>
            <person name="Cazenave R."/>
            <person name="Ahrendt S."/>
            <person name="Wang J."/>
            <person name="Lipzen A."/>
            <person name="Daum C."/>
            <person name="Barry K."/>
            <person name="Grigoriev I.V."/>
            <person name="Favel A."/>
            <person name="Rosso M.N."/>
            <person name="Martin F."/>
        </authorList>
    </citation>
    <scope>NUCLEOTIDE SEQUENCE [LARGE SCALE GENOMIC DNA]</scope>
    <source>
        <strain evidence="6 7">CIRM-BRFM 2984</strain>
    </source>
</reference>
<comment type="caution">
    <text evidence="6">The sequence shown here is derived from an EMBL/GenBank/DDBJ whole genome shotgun (WGS) entry which is preliminary data.</text>
</comment>
<keyword evidence="7" id="KW-1185">Reference proteome</keyword>
<keyword evidence="3" id="KW-0862">Zinc</keyword>
<keyword evidence="2 4" id="KW-0863">Zinc-finger</keyword>
<name>A0AAV9ZBH4_9AGAR</name>
<evidence type="ECO:0000313" key="7">
    <source>
        <dbReference type="Proteomes" id="UP001362999"/>
    </source>
</evidence>
<protein>
    <submittedName>
        <fullName evidence="6">MYND-type domain-containing protein</fullName>
    </submittedName>
</protein>
<evidence type="ECO:0000256" key="1">
    <source>
        <dbReference type="ARBA" id="ARBA00022723"/>
    </source>
</evidence>
<evidence type="ECO:0000256" key="3">
    <source>
        <dbReference type="ARBA" id="ARBA00022833"/>
    </source>
</evidence>
<dbReference type="SUPFAM" id="SSF144232">
    <property type="entry name" value="HIT/MYND zinc finger-like"/>
    <property type="match status" value="1"/>
</dbReference>
<organism evidence="6 7">
    <name type="scientific">Favolaschia claudopus</name>
    <dbReference type="NCBI Taxonomy" id="2862362"/>
    <lineage>
        <taxon>Eukaryota</taxon>
        <taxon>Fungi</taxon>
        <taxon>Dikarya</taxon>
        <taxon>Basidiomycota</taxon>
        <taxon>Agaricomycotina</taxon>
        <taxon>Agaricomycetes</taxon>
        <taxon>Agaricomycetidae</taxon>
        <taxon>Agaricales</taxon>
        <taxon>Marasmiineae</taxon>
        <taxon>Mycenaceae</taxon>
        <taxon>Favolaschia</taxon>
    </lineage>
</organism>
<sequence length="497" mass="56433">MTILFPLPQDALKDPVKWNAAWEFFINRDFAQPDGPALCFNGVLKSDLRNSQDSFKDYQPLVRSTCTIQHNLTCEALNYFANDNFENRWVLAGPDERGKHILGAMATVCSKARHIHNARAYCPELRLMPLSHDREAFLSLLKGVMLEDASFIPSEPKSTPNAAWDAFAGMQRLSSQTDEEKIVLATILVVRTNLISSIVLLTMRSFFGNKAPSLTIERVDQKPQRARPRAELIEVVGYKAANARMKDEKSGAMDMYRQQLDICSYEGCANTASKPSVRFSRCARCAKIERSVLYCSRECQRADWNGSHKAICGRALDFDTVSKAVKHPTQGPSSRPHIGLPVNGFKRSIPLVRQVTQLNLNPSVDYYLWNADNEQITFEFGPNTYPRFKFRELRERAMTTGDFIQVGVIAHSLCIIFSSDRTQNKQGLTPEMIVAQMAREYEVEPGILKTRVLELQTVQDHDSLHRPPLFWGAPLRVWENDNRVWNLSETRISFNSP</sequence>